<dbReference type="PANTHER" id="PTHR43649:SF12">
    <property type="entry name" value="DIACETYLCHITOBIOSE BINDING PROTEIN DASA"/>
    <property type="match status" value="1"/>
</dbReference>
<sequence>MKKKIVSLLLTAVMTAAMVAGCGSSSSTETPSSEAPAASTEAAEEAPAESVAETTEETTEETAAESTDGAADYSGVELTYWSMWNNTEPQGQVLQEAADAFSAQTGATINIEWKGRDIKTIVMAALESGEKIDMFEDGDANMATVYKDYLYDLTDMAAAADYESHSFKCLTDYLVNKAGFLCAIPEQPQVGGVFYNKDIFEACGITEVPATWEEYLAACQTMVDNGYQPLALDSTYADFLFTYHLDRVIGTEAISDLAVNGGWAENDGVIQAAQQQIDFVNAGYLADGAPDEYPASQNKIGLTGEVAMVVCANYVASEVNNNTGTEINWGMFNYPEVEGGADPSNAYAGSNAIGITSYTENAQAAFDFAMFLVTGEFDQKMADTASQIPADPSNTAPAMLDGTIETLQATVNPLVWNAGLGDNADLKTSLKDVIIGLYEGRYATGEEFAAAMDALY</sequence>
<evidence type="ECO:0000256" key="2">
    <source>
        <dbReference type="SAM" id="SignalP"/>
    </source>
</evidence>
<reference evidence="3" key="1">
    <citation type="journal article" date="2021" name="PeerJ">
        <title>Extensive microbial diversity within the chicken gut microbiome revealed by metagenomics and culture.</title>
        <authorList>
            <person name="Gilroy R."/>
            <person name="Ravi A."/>
            <person name="Getino M."/>
            <person name="Pursley I."/>
            <person name="Horton D.L."/>
            <person name="Alikhan N.F."/>
            <person name="Baker D."/>
            <person name="Gharbi K."/>
            <person name="Hall N."/>
            <person name="Watson M."/>
            <person name="Adriaenssens E.M."/>
            <person name="Foster-Nyarko E."/>
            <person name="Jarju S."/>
            <person name="Secka A."/>
            <person name="Antonio M."/>
            <person name="Oren A."/>
            <person name="Chaudhuri R.R."/>
            <person name="La Ragione R."/>
            <person name="Hildebrand F."/>
            <person name="Pallen M.J."/>
        </authorList>
    </citation>
    <scope>NUCLEOTIDE SEQUENCE</scope>
    <source>
        <strain evidence="3">USAMLcec2-132</strain>
    </source>
</reference>
<keyword evidence="2" id="KW-0732">Signal</keyword>
<dbReference type="SUPFAM" id="SSF53850">
    <property type="entry name" value="Periplasmic binding protein-like II"/>
    <property type="match status" value="1"/>
</dbReference>
<accession>A0A9D2SP54</accession>
<dbReference type="Proteomes" id="UP000823891">
    <property type="component" value="Unassembled WGS sequence"/>
</dbReference>
<feature type="compositionally biased region" description="Low complexity" evidence="1">
    <location>
        <begin position="24"/>
        <end position="41"/>
    </location>
</feature>
<gene>
    <name evidence="3" type="ORF">H9761_00665</name>
</gene>
<dbReference type="PROSITE" id="PS51257">
    <property type="entry name" value="PROKAR_LIPOPROTEIN"/>
    <property type="match status" value="1"/>
</dbReference>
<feature type="compositionally biased region" description="Acidic residues" evidence="1">
    <location>
        <begin position="54"/>
        <end position="63"/>
    </location>
</feature>
<dbReference type="AlphaFoldDB" id="A0A9D2SP54"/>
<evidence type="ECO:0000313" key="3">
    <source>
        <dbReference type="EMBL" id="HJC22200.1"/>
    </source>
</evidence>
<name>A0A9D2SP54_9FIRM</name>
<organism evidence="3 4">
    <name type="scientific">Candidatus Eisenbergiella merdavium</name>
    <dbReference type="NCBI Taxonomy" id="2838551"/>
    <lineage>
        <taxon>Bacteria</taxon>
        <taxon>Bacillati</taxon>
        <taxon>Bacillota</taxon>
        <taxon>Clostridia</taxon>
        <taxon>Lachnospirales</taxon>
        <taxon>Lachnospiraceae</taxon>
        <taxon>Eisenbergiella</taxon>
    </lineage>
</organism>
<dbReference type="InterPro" id="IPR050490">
    <property type="entry name" value="Bact_solute-bd_prot1"/>
</dbReference>
<evidence type="ECO:0000256" key="1">
    <source>
        <dbReference type="SAM" id="MobiDB-lite"/>
    </source>
</evidence>
<evidence type="ECO:0000313" key="4">
    <source>
        <dbReference type="Proteomes" id="UP000823891"/>
    </source>
</evidence>
<feature type="chain" id="PRO_5038624941" evidence="2">
    <location>
        <begin position="20"/>
        <end position="456"/>
    </location>
</feature>
<protein>
    <submittedName>
        <fullName evidence="3">Carbohydrate ABC transporter substrate-binding protein</fullName>
    </submittedName>
</protein>
<feature type="region of interest" description="Disordered" evidence="1">
    <location>
        <begin position="22"/>
        <end position="69"/>
    </location>
</feature>
<dbReference type="EMBL" id="DWWS01000006">
    <property type="protein sequence ID" value="HJC22200.1"/>
    <property type="molecule type" value="Genomic_DNA"/>
</dbReference>
<dbReference type="Gene3D" id="3.40.190.10">
    <property type="entry name" value="Periplasmic binding protein-like II"/>
    <property type="match status" value="2"/>
</dbReference>
<feature type="signal peptide" evidence="2">
    <location>
        <begin position="1"/>
        <end position="19"/>
    </location>
</feature>
<reference evidence="3" key="2">
    <citation type="submission" date="2021-04" db="EMBL/GenBank/DDBJ databases">
        <authorList>
            <person name="Gilroy R."/>
        </authorList>
    </citation>
    <scope>NUCLEOTIDE SEQUENCE</scope>
    <source>
        <strain evidence="3">USAMLcec2-132</strain>
    </source>
</reference>
<dbReference type="PANTHER" id="PTHR43649">
    <property type="entry name" value="ARABINOSE-BINDING PROTEIN-RELATED"/>
    <property type="match status" value="1"/>
</dbReference>
<comment type="caution">
    <text evidence="3">The sequence shown here is derived from an EMBL/GenBank/DDBJ whole genome shotgun (WGS) entry which is preliminary data.</text>
</comment>
<proteinExistence type="predicted"/>